<accession>A0A8S2EFQ7</accession>
<organism evidence="2 4">
    <name type="scientific">Didymodactylos carnosus</name>
    <dbReference type="NCBI Taxonomy" id="1234261"/>
    <lineage>
        <taxon>Eukaryota</taxon>
        <taxon>Metazoa</taxon>
        <taxon>Spiralia</taxon>
        <taxon>Gnathifera</taxon>
        <taxon>Rotifera</taxon>
        <taxon>Eurotatoria</taxon>
        <taxon>Bdelloidea</taxon>
        <taxon>Philodinida</taxon>
        <taxon>Philodinidae</taxon>
        <taxon>Didymodactylos</taxon>
    </lineage>
</organism>
<feature type="domain" description="FAD-dependent urate hydroxylase HpyO/Asp monooxygenase CreE-like FAD/NAD(P)-binding" evidence="1">
    <location>
        <begin position="68"/>
        <end position="249"/>
    </location>
</feature>
<dbReference type="Proteomes" id="UP000682733">
    <property type="component" value="Unassembled WGS sequence"/>
</dbReference>
<name>A0A8S2EFQ7_9BILA</name>
<sequence>MFEQSKIFERLYSQPNNCAEVPDVTFDAATGNCGASFRHKSYFRSYSTSHLIKKRRVEDKVIQKRKVAIVGVGPRGLTVLERINAIYNRKLNGYELDIHLIDPGQNGQGVHSSSQLQHLLTNTIACQITLFGDQTVVNAGPPQNGPTFLEWARTQNYRKIGYGQYCKMSDESETGTVIGENEYLPRALLGEYLTWVYEYLVSHIRAGVHVYRHKESVSELCRVSNNLFKLTLTSGQCLMADCAILTTGHGQNTKDSIEMDYLKFVNENKNSNPHLQYLRCYPLKQLKQIDKNAVVVIQGMGLSALDVLAELTCGRGGKFIENKNGELSYLPSGFEPKTYIFSRSSLPLSARGNNQKGIGAKYRPRFFNRRNINRLIKNACMKRGSPQLDFEQELMPILIREMCYVYESTLNGQWLETNKFKADEKTHKIIHHILNPLATTRKFNDTNSFTDWIVDFVKDDLKHAEQGNISSPIKAATDLIRDIRDNLRYAIDNRGLTPESHKHFLQNFCPIMNRVAVGPPKEKNQELLALVRAGIVHLAYIPDPQVICTKTTASFMVQSKDMNHQIFADVLIKGMVEPFYPERDDSLLIKNMLQNRLIRPFRNGNFHPGGIDIDKYHNVVDGNGASIRNLWALGNIAEGPNFYTYVLPRPLANSQAVQDAGKCVSNMLSLLDERHRE</sequence>
<evidence type="ECO:0000313" key="2">
    <source>
        <dbReference type="EMBL" id="CAF1193149.1"/>
    </source>
</evidence>
<protein>
    <recommendedName>
        <fullName evidence="1">FAD-dependent urate hydroxylase HpyO/Asp monooxygenase CreE-like FAD/NAD(P)-binding domain-containing protein</fullName>
    </recommendedName>
</protein>
<dbReference type="EMBL" id="CAJOBA010035374">
    <property type="protein sequence ID" value="CAF4003419.1"/>
    <property type="molecule type" value="Genomic_DNA"/>
</dbReference>
<dbReference type="InterPro" id="IPR052189">
    <property type="entry name" value="L-asp_N-monooxygenase_NS-form"/>
</dbReference>
<dbReference type="InterPro" id="IPR038732">
    <property type="entry name" value="HpyO/CreE_NAD-binding"/>
</dbReference>
<dbReference type="PANTHER" id="PTHR40254">
    <property type="entry name" value="BLR0577 PROTEIN"/>
    <property type="match status" value="1"/>
</dbReference>
<evidence type="ECO:0000313" key="4">
    <source>
        <dbReference type="Proteomes" id="UP000677228"/>
    </source>
</evidence>
<proteinExistence type="predicted"/>
<comment type="caution">
    <text evidence="2">The sequence shown here is derived from an EMBL/GenBank/DDBJ whole genome shotgun (WGS) entry which is preliminary data.</text>
</comment>
<dbReference type="Proteomes" id="UP000677228">
    <property type="component" value="Unassembled WGS sequence"/>
</dbReference>
<dbReference type="EMBL" id="CAJNOK010013844">
    <property type="protein sequence ID" value="CAF1193149.1"/>
    <property type="molecule type" value="Genomic_DNA"/>
</dbReference>
<reference evidence="2" key="1">
    <citation type="submission" date="2021-02" db="EMBL/GenBank/DDBJ databases">
        <authorList>
            <person name="Nowell W R."/>
        </authorList>
    </citation>
    <scope>NUCLEOTIDE SEQUENCE</scope>
</reference>
<gene>
    <name evidence="2" type="ORF">OVA965_LOCUS23606</name>
    <name evidence="3" type="ORF">TMI583_LOCUS24326</name>
</gene>
<dbReference type="AlphaFoldDB" id="A0A8S2EFQ7"/>
<dbReference type="PANTHER" id="PTHR40254:SF1">
    <property type="entry name" value="BLR0577 PROTEIN"/>
    <property type="match status" value="1"/>
</dbReference>
<evidence type="ECO:0000313" key="3">
    <source>
        <dbReference type="EMBL" id="CAF4003419.1"/>
    </source>
</evidence>
<evidence type="ECO:0000259" key="1">
    <source>
        <dbReference type="Pfam" id="PF13454"/>
    </source>
</evidence>
<dbReference type="SUPFAM" id="SSF51905">
    <property type="entry name" value="FAD/NAD(P)-binding domain"/>
    <property type="match status" value="1"/>
</dbReference>
<dbReference type="InterPro" id="IPR036188">
    <property type="entry name" value="FAD/NAD-bd_sf"/>
</dbReference>
<dbReference type="Pfam" id="PF13454">
    <property type="entry name" value="NAD_binding_9"/>
    <property type="match status" value="1"/>
</dbReference>